<dbReference type="RefSeq" id="WP_058635692.1">
    <property type="nucleotide sequence ID" value="NZ_LDPZ01000031.1"/>
</dbReference>
<dbReference type="PRINTS" id="PR01994">
    <property type="entry name" value="ANTIREPRESSR"/>
</dbReference>
<dbReference type="AlphaFoldDB" id="A0A175R893"/>
<reference evidence="3 4" key="1">
    <citation type="journal article" date="2016" name="Front. Microbiol.">
        <title>Genomic Resource of Rice Seed Associated Bacteria.</title>
        <authorList>
            <person name="Midha S."/>
            <person name="Bansal K."/>
            <person name="Sharma S."/>
            <person name="Kumar N."/>
            <person name="Patil P.P."/>
            <person name="Chaudhry V."/>
            <person name="Patil P.B."/>
        </authorList>
    </citation>
    <scope>NUCLEOTIDE SEQUENCE [LARGE SCALE GENOMIC DNA]</scope>
    <source>
        <strain evidence="3 4">NS226</strain>
    </source>
</reference>
<feature type="domain" description="Antirepressor protein ant N-terminal" evidence="2">
    <location>
        <begin position="7"/>
        <end position="117"/>
    </location>
</feature>
<dbReference type="Pfam" id="PF10547">
    <property type="entry name" value="P22_AR_N"/>
    <property type="match status" value="1"/>
</dbReference>
<evidence type="ECO:0000259" key="2">
    <source>
        <dbReference type="Pfam" id="PF10547"/>
    </source>
</evidence>
<dbReference type="EMBL" id="LDPZ01000031">
    <property type="protein sequence ID" value="KTQ92657.1"/>
    <property type="molecule type" value="Genomic_DNA"/>
</dbReference>
<dbReference type="InterPro" id="IPR018875">
    <property type="entry name" value="Antirepressor_Ant_N"/>
</dbReference>
<dbReference type="Proteomes" id="UP000078272">
    <property type="component" value="Unassembled WGS sequence"/>
</dbReference>
<protein>
    <recommendedName>
        <fullName evidence="2">Antirepressor protein ant N-terminal domain-containing protein</fullName>
    </recommendedName>
</protein>
<dbReference type="OrthoDB" id="1042522at2"/>
<evidence type="ECO:0000313" key="3">
    <source>
        <dbReference type="EMBL" id="KTQ92657.1"/>
    </source>
</evidence>
<sequence length="194" mass="21815">MTSRLVTVNFRGTDLYSFENDDGVFVAVKPIVDAMGVDWNAQRQRIRRDPILSEGACIIPAPLAKGGIQETTCLKLELVNGWLFTIDASRIKDEGVRERVILYQRECYQVLTRHFHRPAGAPPVEIPSGDQPHEPDGPRVRLVSEARQVFGTRAAGELWFKLGLPITPSMTEARKQLDLLDYSRIRTNEGEGSR</sequence>
<accession>A0A175R893</accession>
<evidence type="ECO:0000256" key="1">
    <source>
        <dbReference type="SAM" id="MobiDB-lite"/>
    </source>
</evidence>
<proteinExistence type="predicted"/>
<organism evidence="3 4">
    <name type="scientific">Aureimonas ureilytica</name>
    <dbReference type="NCBI Taxonomy" id="401562"/>
    <lineage>
        <taxon>Bacteria</taxon>
        <taxon>Pseudomonadati</taxon>
        <taxon>Pseudomonadota</taxon>
        <taxon>Alphaproteobacteria</taxon>
        <taxon>Hyphomicrobiales</taxon>
        <taxon>Aurantimonadaceae</taxon>
        <taxon>Aureimonas</taxon>
    </lineage>
</organism>
<feature type="region of interest" description="Disordered" evidence="1">
    <location>
        <begin position="119"/>
        <end position="138"/>
    </location>
</feature>
<comment type="caution">
    <text evidence="3">The sequence shown here is derived from an EMBL/GenBank/DDBJ whole genome shotgun (WGS) entry which is preliminary data.</text>
</comment>
<dbReference type="PATRIC" id="fig|401562.3.peg.2769"/>
<name>A0A175R893_9HYPH</name>
<evidence type="ECO:0000313" key="4">
    <source>
        <dbReference type="Proteomes" id="UP000078272"/>
    </source>
</evidence>
<gene>
    <name evidence="3" type="ORF">NS226_15310</name>
</gene>